<dbReference type="PANTHER" id="PTHR30055">
    <property type="entry name" value="HTH-TYPE TRANSCRIPTIONAL REGULATOR RUTR"/>
    <property type="match status" value="1"/>
</dbReference>
<protein>
    <submittedName>
        <fullName evidence="6">TetR family transcriptional regulator</fullName>
    </submittedName>
</protein>
<comment type="caution">
    <text evidence="6">The sequence shown here is derived from an EMBL/GenBank/DDBJ whole genome shotgun (WGS) entry which is preliminary data.</text>
</comment>
<evidence type="ECO:0000256" key="3">
    <source>
        <dbReference type="ARBA" id="ARBA00023163"/>
    </source>
</evidence>
<dbReference type="SUPFAM" id="SSF48498">
    <property type="entry name" value="Tetracyclin repressor-like, C-terminal domain"/>
    <property type="match status" value="1"/>
</dbReference>
<organism evidence="6 7">
    <name type="scientific">Kribbella steppae</name>
    <dbReference type="NCBI Taxonomy" id="2512223"/>
    <lineage>
        <taxon>Bacteria</taxon>
        <taxon>Bacillati</taxon>
        <taxon>Actinomycetota</taxon>
        <taxon>Actinomycetes</taxon>
        <taxon>Propionibacteriales</taxon>
        <taxon>Kribbellaceae</taxon>
        <taxon>Kribbella</taxon>
    </lineage>
</organism>
<evidence type="ECO:0000256" key="1">
    <source>
        <dbReference type="ARBA" id="ARBA00023015"/>
    </source>
</evidence>
<dbReference type="Proteomes" id="UP000294508">
    <property type="component" value="Unassembled WGS sequence"/>
</dbReference>
<evidence type="ECO:0000256" key="4">
    <source>
        <dbReference type="PROSITE-ProRule" id="PRU00335"/>
    </source>
</evidence>
<dbReference type="Pfam" id="PF00440">
    <property type="entry name" value="TetR_N"/>
    <property type="match status" value="1"/>
</dbReference>
<dbReference type="SUPFAM" id="SSF46689">
    <property type="entry name" value="Homeodomain-like"/>
    <property type="match status" value="1"/>
</dbReference>
<dbReference type="Pfam" id="PF13305">
    <property type="entry name" value="TetR_C_33"/>
    <property type="match status" value="1"/>
</dbReference>
<dbReference type="Gene3D" id="1.10.357.10">
    <property type="entry name" value="Tetracycline Repressor, domain 2"/>
    <property type="match status" value="1"/>
</dbReference>
<keyword evidence="3" id="KW-0804">Transcription</keyword>
<dbReference type="AlphaFoldDB" id="A0A4R2H2Z4"/>
<feature type="domain" description="HTH tetR-type" evidence="5">
    <location>
        <begin position="7"/>
        <end position="67"/>
    </location>
</feature>
<evidence type="ECO:0000313" key="6">
    <source>
        <dbReference type="EMBL" id="TCO19242.1"/>
    </source>
</evidence>
<proteinExistence type="predicted"/>
<keyword evidence="7" id="KW-1185">Reference proteome</keyword>
<dbReference type="InterPro" id="IPR009057">
    <property type="entry name" value="Homeodomain-like_sf"/>
</dbReference>
<evidence type="ECO:0000256" key="2">
    <source>
        <dbReference type="ARBA" id="ARBA00023125"/>
    </source>
</evidence>
<dbReference type="InterPro" id="IPR050109">
    <property type="entry name" value="HTH-type_TetR-like_transc_reg"/>
</dbReference>
<dbReference type="GO" id="GO:0000976">
    <property type="term" value="F:transcription cis-regulatory region binding"/>
    <property type="evidence" value="ECO:0007669"/>
    <property type="project" value="TreeGrafter"/>
</dbReference>
<keyword evidence="1" id="KW-0805">Transcription regulation</keyword>
<sequence>MSTVTSSPLRDRLVQTGVELLEEEGLGNLTLRAITRRAGVSHGAPRRYFPTHNSLLAAIASTGLEDLASRLQQGEADRRRGATQPEELLTEAALSYLEFAAEHPGMFELLFRHDLLEGAGGNLRSRSLPLFQHFADLIEQADPGSTDARDRAIALWTNIHGLATLRATRALDLLGTNDLTPLVKHVVQVHLS</sequence>
<dbReference type="GO" id="GO:0003700">
    <property type="term" value="F:DNA-binding transcription factor activity"/>
    <property type="evidence" value="ECO:0007669"/>
    <property type="project" value="TreeGrafter"/>
</dbReference>
<dbReference type="PANTHER" id="PTHR30055:SF220">
    <property type="entry name" value="TETR-FAMILY REGULATORY PROTEIN"/>
    <property type="match status" value="1"/>
</dbReference>
<dbReference type="PROSITE" id="PS50977">
    <property type="entry name" value="HTH_TETR_2"/>
    <property type="match status" value="1"/>
</dbReference>
<gene>
    <name evidence="6" type="ORF">EV652_114223</name>
</gene>
<evidence type="ECO:0000259" key="5">
    <source>
        <dbReference type="PROSITE" id="PS50977"/>
    </source>
</evidence>
<dbReference type="EMBL" id="SLWN01000014">
    <property type="protein sequence ID" value="TCO19242.1"/>
    <property type="molecule type" value="Genomic_DNA"/>
</dbReference>
<dbReference type="InterPro" id="IPR001647">
    <property type="entry name" value="HTH_TetR"/>
</dbReference>
<keyword evidence="2 4" id="KW-0238">DNA-binding</keyword>
<name>A0A4R2H2Z4_9ACTN</name>
<reference evidence="6 7" key="1">
    <citation type="journal article" date="2015" name="Stand. Genomic Sci.">
        <title>Genomic Encyclopedia of Bacterial and Archaeal Type Strains, Phase III: the genomes of soil and plant-associated and newly described type strains.</title>
        <authorList>
            <person name="Whitman W.B."/>
            <person name="Woyke T."/>
            <person name="Klenk H.P."/>
            <person name="Zhou Y."/>
            <person name="Lilburn T.G."/>
            <person name="Beck B.J."/>
            <person name="De Vos P."/>
            <person name="Vandamme P."/>
            <person name="Eisen J.A."/>
            <person name="Garrity G."/>
            <person name="Hugenholtz P."/>
            <person name="Kyrpides N.C."/>
        </authorList>
    </citation>
    <scope>NUCLEOTIDE SEQUENCE [LARGE SCALE GENOMIC DNA]</scope>
    <source>
        <strain evidence="6 7">VKM Ac-2572</strain>
    </source>
</reference>
<feature type="DNA-binding region" description="H-T-H motif" evidence="4">
    <location>
        <begin position="30"/>
        <end position="49"/>
    </location>
</feature>
<accession>A0A4R2H2Z4</accession>
<dbReference type="InterPro" id="IPR025996">
    <property type="entry name" value="MT1864/Rv1816-like_C"/>
</dbReference>
<dbReference type="InterPro" id="IPR036271">
    <property type="entry name" value="Tet_transcr_reg_TetR-rel_C_sf"/>
</dbReference>
<evidence type="ECO:0000313" key="7">
    <source>
        <dbReference type="Proteomes" id="UP000294508"/>
    </source>
</evidence>